<dbReference type="OrthoDB" id="434647at2759"/>
<evidence type="ECO:0000256" key="4">
    <source>
        <dbReference type="ARBA" id="ARBA00022989"/>
    </source>
</evidence>
<evidence type="ECO:0000256" key="6">
    <source>
        <dbReference type="RuleBase" id="RU362006"/>
    </source>
</evidence>
<dbReference type="STRING" id="5288.A0A5C5G3G1"/>
<keyword evidence="3" id="KW-0812">Transmembrane</keyword>
<evidence type="ECO:0000313" key="9">
    <source>
        <dbReference type="Proteomes" id="UP000311382"/>
    </source>
</evidence>
<feature type="region of interest" description="Disordered" evidence="7">
    <location>
        <begin position="222"/>
        <end position="322"/>
    </location>
</feature>
<proteinExistence type="inferred from homology"/>
<keyword evidence="9" id="KW-1185">Reference proteome</keyword>
<evidence type="ECO:0000256" key="5">
    <source>
        <dbReference type="ARBA" id="ARBA00023136"/>
    </source>
</evidence>
<dbReference type="PANTHER" id="PTHR12300:SF161">
    <property type="entry name" value="RECEPTOR EXPRESSION-ENHANCING PROTEIN"/>
    <property type="match status" value="1"/>
</dbReference>
<comment type="caution">
    <text evidence="8">The sequence shown here is derived from an EMBL/GenBank/DDBJ whole genome shotgun (WGS) entry which is preliminary data.</text>
</comment>
<dbReference type="InterPro" id="IPR004345">
    <property type="entry name" value="TB2_DP1_HVA22"/>
</dbReference>
<dbReference type="Proteomes" id="UP000311382">
    <property type="component" value="Unassembled WGS sequence"/>
</dbReference>
<feature type="compositionally biased region" description="Low complexity" evidence="7">
    <location>
        <begin position="151"/>
        <end position="181"/>
    </location>
</feature>
<feature type="region of interest" description="Disordered" evidence="7">
    <location>
        <begin position="150"/>
        <end position="181"/>
    </location>
</feature>
<dbReference type="GO" id="GO:0016020">
    <property type="term" value="C:membrane"/>
    <property type="evidence" value="ECO:0007669"/>
    <property type="project" value="UniProtKB-SubCell"/>
</dbReference>
<evidence type="ECO:0000256" key="7">
    <source>
        <dbReference type="SAM" id="MobiDB-lite"/>
    </source>
</evidence>
<comment type="similarity">
    <text evidence="2 6">Belongs to the DP1 family.</text>
</comment>
<reference evidence="8 9" key="1">
    <citation type="submission" date="2019-03" db="EMBL/GenBank/DDBJ databases">
        <title>Rhodosporidium diobovatum UCD-FST 08-225 genome sequencing, assembly, and annotation.</title>
        <authorList>
            <person name="Fakankun I.U."/>
            <person name="Fristensky B."/>
            <person name="Levin D.B."/>
        </authorList>
    </citation>
    <scope>NUCLEOTIDE SEQUENCE [LARGE SCALE GENOMIC DNA]</scope>
    <source>
        <strain evidence="8 9">UCD-FST 08-225</strain>
    </source>
</reference>
<evidence type="ECO:0000256" key="3">
    <source>
        <dbReference type="ARBA" id="ARBA00022692"/>
    </source>
</evidence>
<organism evidence="8 9">
    <name type="scientific">Rhodotorula diobovata</name>
    <dbReference type="NCBI Taxonomy" id="5288"/>
    <lineage>
        <taxon>Eukaryota</taxon>
        <taxon>Fungi</taxon>
        <taxon>Dikarya</taxon>
        <taxon>Basidiomycota</taxon>
        <taxon>Pucciniomycotina</taxon>
        <taxon>Microbotryomycetes</taxon>
        <taxon>Sporidiobolales</taxon>
        <taxon>Sporidiobolaceae</taxon>
        <taxon>Rhodotorula</taxon>
    </lineage>
</organism>
<comment type="subcellular location">
    <subcellularLocation>
        <location evidence="1 6">Membrane</location>
        <topology evidence="1 6">Multi-pass membrane protein</topology>
    </subcellularLocation>
</comment>
<keyword evidence="4" id="KW-1133">Transmembrane helix</keyword>
<dbReference type="EMBL" id="SOZI01000009">
    <property type="protein sequence ID" value="TNY23693.1"/>
    <property type="molecule type" value="Genomic_DNA"/>
</dbReference>
<evidence type="ECO:0000256" key="2">
    <source>
        <dbReference type="ARBA" id="ARBA00008573"/>
    </source>
</evidence>
<gene>
    <name evidence="8" type="ORF">DMC30DRAFT_389197</name>
</gene>
<dbReference type="Pfam" id="PF03134">
    <property type="entry name" value="TB2_DP1_HVA22"/>
    <property type="match status" value="1"/>
</dbReference>
<sequence>MFYYLCKLVSTSVSLLYPLYASYKALRPAASSGLTPQEQGERLERWLMYWCVVACVWTWEQWGEWSVAWFPFYHEVKTFFLLWLALPQIQGSTYLYIHHLSPFLTAHEHDIDAALADARTSATRAGLGYANAAARRIRAALLGSVLGGDEPAQQAAGDGPGAGTTPPVLAEPGTATPASASGAGAAQLAHLAGGLLRTYAPAALAAGHALLHPMGTAAADGAATSARAEQGGGARRRAVGGQSAGAGEDSEREDSDASGSSGVGSGQAHAMSASSSFEEIARDEARGFSSPTTGAAGTRRKSGGWFGWGATEEGVGEDKKNA</sequence>
<dbReference type="AlphaFoldDB" id="A0A5C5G3G1"/>
<evidence type="ECO:0000313" key="8">
    <source>
        <dbReference type="EMBL" id="TNY23693.1"/>
    </source>
</evidence>
<keyword evidence="5" id="KW-0472">Membrane</keyword>
<name>A0A5C5G3G1_9BASI</name>
<accession>A0A5C5G3G1</accession>
<evidence type="ECO:0000256" key="1">
    <source>
        <dbReference type="ARBA" id="ARBA00004141"/>
    </source>
</evidence>
<protein>
    <recommendedName>
        <fullName evidence="6">Protein YOP1</fullName>
    </recommendedName>
</protein>
<dbReference type="PANTHER" id="PTHR12300">
    <property type="entry name" value="HVA22-LIKE PROTEINS"/>
    <property type="match status" value="1"/>
</dbReference>